<dbReference type="Pfam" id="PF16531">
    <property type="entry name" value="SAS-6_N"/>
    <property type="match status" value="1"/>
</dbReference>
<organism evidence="13 14">
    <name type="scientific">Plasmodium falciparum (isolate NF54)</name>
    <dbReference type="NCBI Taxonomy" id="5843"/>
    <lineage>
        <taxon>Eukaryota</taxon>
        <taxon>Sar</taxon>
        <taxon>Alveolata</taxon>
        <taxon>Apicomplexa</taxon>
        <taxon>Aconoidasida</taxon>
        <taxon>Haemosporida</taxon>
        <taxon>Plasmodiidae</taxon>
        <taxon>Plasmodium</taxon>
        <taxon>Plasmodium (Laverania)</taxon>
    </lineage>
</organism>
<evidence type="ECO:0000259" key="11">
    <source>
        <dbReference type="Pfam" id="PF01902"/>
    </source>
</evidence>
<keyword evidence="4" id="KW-0436">Ligase</keyword>
<evidence type="ECO:0000256" key="5">
    <source>
        <dbReference type="ARBA" id="ARBA00022741"/>
    </source>
</evidence>
<dbReference type="FunFam" id="3.90.1490.10:FF:000001">
    <property type="entry name" value="Diphthine--ammonia ligase"/>
    <property type="match status" value="1"/>
</dbReference>
<feature type="coiled-coil region" evidence="10">
    <location>
        <begin position="330"/>
        <end position="443"/>
    </location>
</feature>
<evidence type="ECO:0000256" key="2">
    <source>
        <dbReference type="ARBA" id="ARBA00012089"/>
    </source>
</evidence>
<sequence>MNNINNINNMNNNYKNMLGNNNNNNNNLNYCHVINVGSNNPYDNNIEINDHNNNSVILYKPIDMSLIYKTYDKNGMIYCKRIKFYLKNEREHDYTDFLIIKINSLKGPGGKPYMRLELSDDKKEFFFYYLDLYEENYEKIKKEQKLVINFNLFPFKFIDLLEECILENDNCEHMDDQRLNAVLIFTDGSLRDNNGNNNNININSINNNNIVNNNIVNNNNNCNGYNLSEECSGTGDQKRNNFETHKNLDYHNSYYYNDKRFSCNKGNICDGSAILNLVEINQFKELTHLSLVLKKGDNTNVITHLCNNITYVKEYNKEIINKLNDELVKNNKCNIDIKNFQKTIEQLENKMNILKTNFNNTLNNDINNLKETHQKLIIENEERYNLQNDELKKLVDNFKNKCNELHEMNETQETTIFHLNNKIKNLKNELEEKNFNLLKIIKEKESITSEKEKLEKYKSTFTLEFNDLKNKYEKACESNLSNNSSFESIKLSNTNLETELKKYKERNFKLENEINIAIDEINKGNDIITKLQTQLKKIKDKLKSKTLEHDNLQKINTQNEKQITQLNNELKNFKDTIDQQNVAQDNLKKENDMLKKKYDELLKELNISREVNLRLNKEITNNNLDIYNTKLNPMAPTPNVLSGVNFRVDTNLLDKDLFTKLKANLKNSSIPNNGVCILINRNYGGLKKEHVGKSIKEMYEYLKMINEKYGLNICGEGGEYETATLDCPLFKHKIIIEDYEIIQHTDDLVSPVFLFKPLKWKLEKK</sequence>
<evidence type="ECO:0000256" key="8">
    <source>
        <dbReference type="ARBA" id="ARBA00031552"/>
    </source>
</evidence>
<keyword evidence="6" id="KW-0067">ATP-binding</keyword>
<evidence type="ECO:0000256" key="6">
    <source>
        <dbReference type="ARBA" id="ARBA00022840"/>
    </source>
</evidence>
<reference evidence="13 14" key="1">
    <citation type="submission" date="2013-02" db="EMBL/GenBank/DDBJ databases">
        <title>The Genome Sequence of Plasmodium falciparum NF54.</title>
        <authorList>
            <consortium name="The Broad Institute Genome Sequencing Platform"/>
            <consortium name="The Broad Institute Genome Sequencing Center for Infectious Disease"/>
            <person name="Neafsey D."/>
            <person name="Cheeseman I."/>
            <person name="Volkman S."/>
            <person name="Adams J."/>
            <person name="Walker B."/>
            <person name="Young S.K."/>
            <person name="Zeng Q."/>
            <person name="Gargeya S."/>
            <person name="Fitzgerald M."/>
            <person name="Haas B."/>
            <person name="Abouelleil A."/>
            <person name="Alvarado L."/>
            <person name="Arachchi H.M."/>
            <person name="Berlin A.M."/>
            <person name="Chapman S.B."/>
            <person name="Dewar J."/>
            <person name="Goldberg J."/>
            <person name="Griggs A."/>
            <person name="Gujja S."/>
            <person name="Hansen M."/>
            <person name="Howarth C."/>
            <person name="Imamovic A."/>
            <person name="Larimer J."/>
            <person name="McCowan C."/>
            <person name="Murphy C."/>
            <person name="Neiman D."/>
            <person name="Pearson M."/>
            <person name="Priest M."/>
            <person name="Roberts A."/>
            <person name="Saif S."/>
            <person name="Shea T."/>
            <person name="Sisk P."/>
            <person name="Sykes S."/>
            <person name="Wortman J."/>
            <person name="Nusbaum C."/>
            <person name="Birren B."/>
        </authorList>
    </citation>
    <scope>NUCLEOTIDE SEQUENCE [LARGE SCALE GENOMIC DNA]</scope>
    <source>
        <strain evidence="13 14">NF54</strain>
    </source>
</reference>
<dbReference type="GO" id="GO:0017178">
    <property type="term" value="F:diphthine-ammonia ligase activity"/>
    <property type="evidence" value="ECO:0007669"/>
    <property type="project" value="UniProtKB-EC"/>
</dbReference>
<dbReference type="GO" id="GO:0005524">
    <property type="term" value="F:ATP binding"/>
    <property type="evidence" value="ECO:0007669"/>
    <property type="project" value="UniProtKB-KW"/>
</dbReference>
<dbReference type="Gene3D" id="3.90.1490.10">
    <property type="entry name" value="putative n-type atp pyrophosphatase, domain 2"/>
    <property type="match status" value="1"/>
</dbReference>
<evidence type="ECO:0000256" key="4">
    <source>
        <dbReference type="ARBA" id="ARBA00022598"/>
    </source>
</evidence>
<dbReference type="InterPro" id="IPR002761">
    <property type="entry name" value="Diphthami_syn_dom"/>
</dbReference>
<dbReference type="PANTHER" id="PTHR34230">
    <property type="entry name" value="ASSEMBLY ABNORMAL PROTEIN 6, PUTATIVE-RELATED"/>
    <property type="match status" value="1"/>
</dbReference>
<dbReference type="EC" id="6.3.1.14" evidence="2"/>
<dbReference type="OMA" id="KQYMRLE"/>
<dbReference type="Gene3D" id="2.170.210.20">
    <property type="entry name" value="Spindle assembly abnormal protein 6, N-terminal domain"/>
    <property type="match status" value="1"/>
</dbReference>
<dbReference type="Pfam" id="PF01902">
    <property type="entry name" value="Diphthami_syn_2"/>
    <property type="match status" value="1"/>
</dbReference>
<keyword evidence="10" id="KW-0175">Coiled coil</keyword>
<evidence type="ECO:0000259" key="12">
    <source>
        <dbReference type="Pfam" id="PF16531"/>
    </source>
</evidence>
<dbReference type="InterPro" id="IPR032396">
    <property type="entry name" value="SAS-6_N"/>
</dbReference>
<dbReference type="EMBL" id="KE123764">
    <property type="protein sequence ID" value="EWC89796.1"/>
    <property type="molecule type" value="Genomic_DNA"/>
</dbReference>
<dbReference type="Proteomes" id="UP000030673">
    <property type="component" value="Unassembled WGS sequence"/>
</dbReference>
<accession>W7JYT5</accession>
<evidence type="ECO:0000256" key="3">
    <source>
        <dbReference type="ARBA" id="ARBA00018426"/>
    </source>
</evidence>
<gene>
    <name evidence="13" type="ORF">PFNF54_01375</name>
</gene>
<dbReference type="AlphaFoldDB" id="W7JYT5"/>
<evidence type="ECO:0000256" key="7">
    <source>
        <dbReference type="ARBA" id="ARBA00029814"/>
    </source>
</evidence>
<comment type="catalytic activity">
    <reaction evidence="9">
        <text>diphthine-[translation elongation factor 2] + NH4(+) + ATP = diphthamide-[translation elongation factor 2] + AMP + diphosphate + H(+)</text>
        <dbReference type="Rhea" id="RHEA:19753"/>
        <dbReference type="Rhea" id="RHEA-COMP:10172"/>
        <dbReference type="Rhea" id="RHEA-COMP:10174"/>
        <dbReference type="ChEBI" id="CHEBI:15378"/>
        <dbReference type="ChEBI" id="CHEBI:16692"/>
        <dbReference type="ChEBI" id="CHEBI:28938"/>
        <dbReference type="ChEBI" id="CHEBI:30616"/>
        <dbReference type="ChEBI" id="CHEBI:33019"/>
        <dbReference type="ChEBI" id="CHEBI:82696"/>
        <dbReference type="ChEBI" id="CHEBI:456215"/>
        <dbReference type="EC" id="6.3.1.14"/>
    </reaction>
</comment>
<keyword evidence="14" id="KW-1185">Reference proteome</keyword>
<dbReference type="SUPFAM" id="SSF52402">
    <property type="entry name" value="Adenine nucleotide alpha hydrolases-like"/>
    <property type="match status" value="1"/>
</dbReference>
<evidence type="ECO:0000313" key="13">
    <source>
        <dbReference type="EMBL" id="EWC89796.1"/>
    </source>
</evidence>
<dbReference type="InterPro" id="IPR038558">
    <property type="entry name" value="SAS-6_N_sf"/>
</dbReference>
<feature type="coiled-coil region" evidence="10">
    <location>
        <begin position="486"/>
        <end position="618"/>
    </location>
</feature>
<evidence type="ECO:0000256" key="1">
    <source>
        <dbReference type="ARBA" id="ARBA00005156"/>
    </source>
</evidence>
<evidence type="ECO:0000313" key="14">
    <source>
        <dbReference type="Proteomes" id="UP000030673"/>
    </source>
</evidence>
<name>W7JYT5_PLAFO</name>
<evidence type="ECO:0000256" key="9">
    <source>
        <dbReference type="ARBA" id="ARBA00048108"/>
    </source>
</evidence>
<feature type="domain" description="Diphthamide synthase" evidence="11">
    <location>
        <begin position="679"/>
        <end position="746"/>
    </location>
</feature>
<evidence type="ECO:0000256" key="10">
    <source>
        <dbReference type="SAM" id="Coils"/>
    </source>
</evidence>
<keyword evidence="5" id="KW-0547">Nucleotide-binding</keyword>
<proteinExistence type="predicted"/>
<comment type="pathway">
    <text evidence="1">Protein modification; peptidyl-diphthamide biosynthesis.</text>
</comment>
<feature type="domain" description="Spindle assembly abnormal protein 6 N-terminal" evidence="12">
    <location>
        <begin position="76"/>
        <end position="183"/>
    </location>
</feature>
<dbReference type="PANTHER" id="PTHR34230:SF2">
    <property type="entry name" value="SPINDLE ASSEMBLY ABNORMAL PROTEIN 6 N-TERMINAL DOMAIN-CONTAINING PROTEIN"/>
    <property type="match status" value="1"/>
</dbReference>
<protein>
    <recommendedName>
        <fullName evidence="3">Diphthine--ammonia ligase</fullName>
        <ecNumber evidence="2">6.3.1.14</ecNumber>
    </recommendedName>
    <alternativeName>
        <fullName evidence="7">Diphthamide synthase</fullName>
    </alternativeName>
    <alternativeName>
        <fullName evidence="8">Diphthamide synthetase</fullName>
    </alternativeName>
</protein>